<reference evidence="1" key="1">
    <citation type="submission" date="2020-08" db="EMBL/GenBank/DDBJ databases">
        <title>Multicomponent nature underlies the extraordinary mechanical properties of spider dragline silk.</title>
        <authorList>
            <person name="Kono N."/>
            <person name="Nakamura H."/>
            <person name="Mori M."/>
            <person name="Yoshida Y."/>
            <person name="Ohtoshi R."/>
            <person name="Malay A.D."/>
            <person name="Moran D.A.P."/>
            <person name="Tomita M."/>
            <person name="Numata K."/>
            <person name="Arakawa K."/>
        </authorList>
    </citation>
    <scope>NUCLEOTIDE SEQUENCE</scope>
</reference>
<organism evidence="1 3">
    <name type="scientific">Nephila pilipes</name>
    <name type="common">Giant wood spider</name>
    <name type="synonym">Nephila maculata</name>
    <dbReference type="NCBI Taxonomy" id="299642"/>
    <lineage>
        <taxon>Eukaryota</taxon>
        <taxon>Metazoa</taxon>
        <taxon>Ecdysozoa</taxon>
        <taxon>Arthropoda</taxon>
        <taxon>Chelicerata</taxon>
        <taxon>Arachnida</taxon>
        <taxon>Araneae</taxon>
        <taxon>Araneomorphae</taxon>
        <taxon>Entelegynae</taxon>
        <taxon>Araneoidea</taxon>
        <taxon>Nephilidae</taxon>
        <taxon>Nephila</taxon>
    </lineage>
</organism>
<evidence type="ECO:0000313" key="3">
    <source>
        <dbReference type="Proteomes" id="UP000887013"/>
    </source>
</evidence>
<dbReference type="Proteomes" id="UP000887013">
    <property type="component" value="Unassembled WGS sequence"/>
</dbReference>
<dbReference type="EMBL" id="BMAW01023484">
    <property type="protein sequence ID" value="GFT83018.1"/>
    <property type="molecule type" value="Genomic_DNA"/>
</dbReference>
<comment type="caution">
    <text evidence="1">The sequence shown here is derived from an EMBL/GenBank/DDBJ whole genome shotgun (WGS) entry which is preliminary data.</text>
</comment>
<accession>A0A8X6PQB1</accession>
<evidence type="ECO:0000313" key="1">
    <source>
        <dbReference type="EMBL" id="GFT83018.1"/>
    </source>
</evidence>
<dbReference type="OrthoDB" id="6470577at2759"/>
<dbReference type="EMBL" id="BMAW01077946">
    <property type="protein sequence ID" value="GFU08854.1"/>
    <property type="molecule type" value="Genomic_DNA"/>
</dbReference>
<sequence>MAANFLIASTLPDNNVFHSHCDPRYHKHTGRKVFDFNFTYRHETAKATVTYPTPPKVFVSIDCRKSFHCLPSPSMTFSVAFEEKLIDRSSAAFCSGGQRFPLK</sequence>
<dbReference type="AlphaFoldDB" id="A0A8X6PQB1"/>
<gene>
    <name evidence="1" type="ORF">NPIL_142681</name>
    <name evidence="2" type="ORF">NPIL_383811</name>
</gene>
<keyword evidence="3" id="KW-1185">Reference proteome</keyword>
<protein>
    <submittedName>
        <fullName evidence="1">Uncharacterized protein</fullName>
    </submittedName>
</protein>
<name>A0A8X6PQB1_NEPPI</name>
<proteinExistence type="predicted"/>
<evidence type="ECO:0000313" key="2">
    <source>
        <dbReference type="EMBL" id="GFU08854.1"/>
    </source>
</evidence>